<protein>
    <submittedName>
        <fullName evidence="7">FAD/NAD(P)-binding domain-containing protein</fullName>
    </submittedName>
</protein>
<evidence type="ECO:0000313" key="7">
    <source>
        <dbReference type="EMBL" id="PSN61314.1"/>
    </source>
</evidence>
<dbReference type="PANTHER" id="PTHR13789">
    <property type="entry name" value="MONOOXYGENASE"/>
    <property type="match status" value="1"/>
</dbReference>
<dbReference type="PANTHER" id="PTHR13789:SF236">
    <property type="entry name" value="MONOOXYGENASE, PUTATIVE (AFU_ORTHOLOGUE AFUA_6G12060)-RELATED"/>
    <property type="match status" value="1"/>
</dbReference>
<dbReference type="PRINTS" id="PR00420">
    <property type="entry name" value="RNGMNOXGNASE"/>
</dbReference>
<dbReference type="SUPFAM" id="SSF54373">
    <property type="entry name" value="FAD-linked reductases, C-terminal domain"/>
    <property type="match status" value="1"/>
</dbReference>
<dbReference type="Proteomes" id="UP000240883">
    <property type="component" value="Unassembled WGS sequence"/>
</dbReference>
<dbReference type="EMBL" id="KZ678145">
    <property type="protein sequence ID" value="PSN61314.1"/>
    <property type="molecule type" value="Genomic_DNA"/>
</dbReference>
<evidence type="ECO:0000259" key="6">
    <source>
        <dbReference type="Pfam" id="PF01494"/>
    </source>
</evidence>
<organism evidence="7 8">
    <name type="scientific">Corynespora cassiicola Philippines</name>
    <dbReference type="NCBI Taxonomy" id="1448308"/>
    <lineage>
        <taxon>Eukaryota</taxon>
        <taxon>Fungi</taxon>
        <taxon>Dikarya</taxon>
        <taxon>Ascomycota</taxon>
        <taxon>Pezizomycotina</taxon>
        <taxon>Dothideomycetes</taxon>
        <taxon>Pleosporomycetidae</taxon>
        <taxon>Pleosporales</taxon>
        <taxon>Corynesporascaceae</taxon>
        <taxon>Corynespora</taxon>
    </lineage>
</organism>
<evidence type="ECO:0000256" key="2">
    <source>
        <dbReference type="ARBA" id="ARBA00022630"/>
    </source>
</evidence>
<keyword evidence="2" id="KW-0285">Flavoprotein</keyword>
<dbReference type="AlphaFoldDB" id="A0A2T2N7A9"/>
<dbReference type="Gene3D" id="3.50.50.60">
    <property type="entry name" value="FAD/NAD(P)-binding domain"/>
    <property type="match status" value="1"/>
</dbReference>
<evidence type="ECO:0000313" key="8">
    <source>
        <dbReference type="Proteomes" id="UP000240883"/>
    </source>
</evidence>
<dbReference type="STRING" id="1448308.A0A2T2N7A9"/>
<dbReference type="InterPro" id="IPR050493">
    <property type="entry name" value="FAD-dep_Monooxygenase_BioMet"/>
</dbReference>
<dbReference type="OrthoDB" id="16820at2759"/>
<feature type="domain" description="FAD-binding" evidence="6">
    <location>
        <begin position="80"/>
        <end position="308"/>
    </location>
</feature>
<reference evidence="7 8" key="1">
    <citation type="journal article" date="2018" name="Front. Microbiol.">
        <title>Genome-Wide Analysis of Corynespora cassiicola Leaf Fall Disease Putative Effectors.</title>
        <authorList>
            <person name="Lopez D."/>
            <person name="Ribeiro S."/>
            <person name="Label P."/>
            <person name="Fumanal B."/>
            <person name="Venisse J.S."/>
            <person name="Kohler A."/>
            <person name="de Oliveira R.R."/>
            <person name="Labutti K."/>
            <person name="Lipzen A."/>
            <person name="Lail K."/>
            <person name="Bauer D."/>
            <person name="Ohm R.A."/>
            <person name="Barry K.W."/>
            <person name="Spatafora J."/>
            <person name="Grigoriev I.V."/>
            <person name="Martin F.M."/>
            <person name="Pujade-Renaud V."/>
        </authorList>
    </citation>
    <scope>NUCLEOTIDE SEQUENCE [LARGE SCALE GENOMIC DNA]</scope>
    <source>
        <strain evidence="7 8">Philippines</strain>
    </source>
</reference>
<name>A0A2T2N7A9_CORCC</name>
<comment type="similarity">
    <text evidence="1">Belongs to the paxM FAD-dependent monooxygenase family.</text>
</comment>
<dbReference type="GO" id="GO:0071949">
    <property type="term" value="F:FAD binding"/>
    <property type="evidence" value="ECO:0007669"/>
    <property type="project" value="InterPro"/>
</dbReference>
<dbReference type="Pfam" id="PF01494">
    <property type="entry name" value="FAD_binding_3"/>
    <property type="match status" value="1"/>
</dbReference>
<sequence>MPRNSAAPSKGFFIVVVCGYGGLGTAIELRRKGFDVEVFEAAKKLTTQVGDVIRISPSASNLLLESPLPTAEEGFPELYCNRGEVQRVLYEHAISLGIKFRFGARITKYHEDDEGAGVYVGETLFKADGVIAADGIHSIARTVVTEREDKPVSSGYAIYRSWFPLDVLKDDPKTSHYVTSGENSFHVWLGRDIHCMIVTNQNLNGCVVFCTHKDTKESQESWNVPGNVQEEMELIEGWDKTLRTIIKKIPADRLIDWKLMWRDQARKWASDKGRIVLLGDAAHPHLPSSGTGAVQAFEDTTTIAAALDIIGKGNVPLAFRVFEKRERTSLTMRLGWETRHRWHRTDVEAIRKNPEIIKMPQPKWMIGHDAEKYAYEKIEEAARSVQEKTPFKSTNTYEGHVHEEWTIETTIELETDEKSFEYRVKGQ</sequence>
<evidence type="ECO:0000256" key="1">
    <source>
        <dbReference type="ARBA" id="ARBA00007992"/>
    </source>
</evidence>
<evidence type="ECO:0000256" key="4">
    <source>
        <dbReference type="ARBA" id="ARBA00023002"/>
    </source>
</evidence>
<proteinExistence type="inferred from homology"/>
<dbReference type="InterPro" id="IPR002938">
    <property type="entry name" value="FAD-bd"/>
</dbReference>
<keyword evidence="8" id="KW-1185">Reference proteome</keyword>
<dbReference type="SUPFAM" id="SSF51905">
    <property type="entry name" value="FAD/NAD(P)-binding domain"/>
    <property type="match status" value="1"/>
</dbReference>
<evidence type="ECO:0000256" key="3">
    <source>
        <dbReference type="ARBA" id="ARBA00022827"/>
    </source>
</evidence>
<keyword evidence="4" id="KW-0560">Oxidoreductase</keyword>
<dbReference type="InterPro" id="IPR036188">
    <property type="entry name" value="FAD/NAD-bd_sf"/>
</dbReference>
<accession>A0A2T2N7A9</accession>
<evidence type="ECO:0000256" key="5">
    <source>
        <dbReference type="ARBA" id="ARBA00023033"/>
    </source>
</evidence>
<keyword evidence="3" id="KW-0274">FAD</keyword>
<keyword evidence="5" id="KW-0503">Monooxygenase</keyword>
<gene>
    <name evidence="7" type="ORF">BS50DRAFT_652393</name>
</gene>
<dbReference type="GO" id="GO:0004497">
    <property type="term" value="F:monooxygenase activity"/>
    <property type="evidence" value="ECO:0007669"/>
    <property type="project" value="UniProtKB-KW"/>
</dbReference>